<dbReference type="Pfam" id="PF06945">
    <property type="entry name" value="DUF1289"/>
    <property type="match status" value="1"/>
</dbReference>
<sequence>MTNSAEANQAETALQTPPAPAVPSPCINVCRINPETQWCDGCLRTIDEIRAWSQSDDDAKRAILAQTDLRHASLMDKRRVNAP</sequence>
<organism evidence="2 3">
    <name type="scientific">Trinickia terrae</name>
    <dbReference type="NCBI Taxonomy" id="2571161"/>
    <lineage>
        <taxon>Bacteria</taxon>
        <taxon>Pseudomonadati</taxon>
        <taxon>Pseudomonadota</taxon>
        <taxon>Betaproteobacteria</taxon>
        <taxon>Burkholderiales</taxon>
        <taxon>Burkholderiaceae</taxon>
        <taxon>Trinickia</taxon>
    </lineage>
</organism>
<proteinExistence type="predicted"/>
<dbReference type="EMBL" id="SWJE01000005">
    <property type="protein sequence ID" value="TKC89418.1"/>
    <property type="molecule type" value="Genomic_DNA"/>
</dbReference>
<dbReference type="PANTHER" id="PTHR35175">
    <property type="entry name" value="DUF1289 DOMAIN-CONTAINING PROTEIN"/>
    <property type="match status" value="1"/>
</dbReference>
<evidence type="ECO:0000313" key="2">
    <source>
        <dbReference type="EMBL" id="TKC89418.1"/>
    </source>
</evidence>
<dbReference type="AlphaFoldDB" id="A0A4U1I7M9"/>
<feature type="compositionally biased region" description="Polar residues" evidence="1">
    <location>
        <begin position="1"/>
        <end position="15"/>
    </location>
</feature>
<keyword evidence="3" id="KW-1185">Reference proteome</keyword>
<evidence type="ECO:0000256" key="1">
    <source>
        <dbReference type="SAM" id="MobiDB-lite"/>
    </source>
</evidence>
<dbReference type="RefSeq" id="WP_136894158.1">
    <property type="nucleotide sequence ID" value="NZ_SWJE01000005.1"/>
</dbReference>
<gene>
    <name evidence="2" type="ORF">FAZ69_10775</name>
</gene>
<dbReference type="Proteomes" id="UP000305539">
    <property type="component" value="Unassembled WGS sequence"/>
</dbReference>
<name>A0A4U1I7M9_9BURK</name>
<protein>
    <submittedName>
        <fullName evidence="2">DUF1289 domain-containing protein</fullName>
    </submittedName>
</protein>
<comment type="caution">
    <text evidence="2">The sequence shown here is derived from an EMBL/GenBank/DDBJ whole genome shotgun (WGS) entry which is preliminary data.</text>
</comment>
<evidence type="ECO:0000313" key="3">
    <source>
        <dbReference type="Proteomes" id="UP000305539"/>
    </source>
</evidence>
<accession>A0A4U1I7M9</accession>
<reference evidence="2 3" key="1">
    <citation type="submission" date="2019-04" db="EMBL/GenBank/DDBJ databases">
        <title>Trinickia sp. 7GSK02, isolated from subtropical forest soil.</title>
        <authorList>
            <person name="Gao Z.-H."/>
            <person name="Qiu L.-H."/>
        </authorList>
    </citation>
    <scope>NUCLEOTIDE SEQUENCE [LARGE SCALE GENOMIC DNA]</scope>
    <source>
        <strain evidence="2 3">7GSK02</strain>
    </source>
</reference>
<feature type="region of interest" description="Disordered" evidence="1">
    <location>
        <begin position="1"/>
        <end position="22"/>
    </location>
</feature>
<dbReference type="OrthoDB" id="8911262at2"/>
<dbReference type="InterPro" id="IPR010710">
    <property type="entry name" value="DUF1289"/>
</dbReference>
<dbReference type="PANTHER" id="PTHR35175:SF2">
    <property type="entry name" value="DUF1289 DOMAIN-CONTAINING PROTEIN"/>
    <property type="match status" value="1"/>
</dbReference>